<evidence type="ECO:0000256" key="4">
    <source>
        <dbReference type="ARBA" id="ARBA00022764"/>
    </source>
</evidence>
<protein>
    <submittedName>
        <fullName evidence="5">Spermidine/putrescine-binding protein</fullName>
    </submittedName>
</protein>
<sequence>MLDSPKENIGVALKKLGYSLNEHSIPIIKEAEKLLKNQVSLVVGYFSDIAAKSLMLNGEASIQLTWGGEAIDAMLKDPNLDFYTPNSTNLWFDVLAIPSDAPNKELAYKFINFLYENEASYANFEETKYNSPNKNVLKRLKSEATNKPKMKLYLDDRFVPKNFSKHEVFKRIPKKVKEEQMRIYVEISS</sequence>
<dbReference type="InterPro" id="IPR001188">
    <property type="entry name" value="Sperm_putr-bd"/>
</dbReference>
<accession>W6TJ36</accession>
<dbReference type="Pfam" id="PF13416">
    <property type="entry name" value="SBP_bac_8"/>
    <property type="match status" value="1"/>
</dbReference>
<name>W6TJ36_9SPIR</name>
<dbReference type="Proteomes" id="UP000019148">
    <property type="component" value="Unassembled WGS sequence"/>
</dbReference>
<dbReference type="InterPro" id="IPR006059">
    <property type="entry name" value="SBP"/>
</dbReference>
<dbReference type="GO" id="GO:0042597">
    <property type="term" value="C:periplasmic space"/>
    <property type="evidence" value="ECO:0007669"/>
    <property type="project" value="UniProtKB-SubCell"/>
</dbReference>
<dbReference type="PANTHER" id="PTHR30222">
    <property type="entry name" value="SPERMIDINE/PUTRESCINE-BINDING PERIPLASMIC PROTEIN"/>
    <property type="match status" value="1"/>
</dbReference>
<dbReference type="GO" id="GO:0015846">
    <property type="term" value="P:polyamine transport"/>
    <property type="evidence" value="ECO:0007669"/>
    <property type="project" value="InterPro"/>
</dbReference>
<dbReference type="SUPFAM" id="SSF53850">
    <property type="entry name" value="Periplasmic binding protein-like II"/>
    <property type="match status" value="1"/>
</dbReference>
<keyword evidence="4" id="KW-0574">Periplasm</keyword>
<comment type="caution">
    <text evidence="5">The sequence shown here is derived from an EMBL/GenBank/DDBJ whole genome shotgun (WGS) entry which is preliminary data.</text>
</comment>
<comment type="subcellular location">
    <subcellularLocation>
        <location evidence="1">Periplasm</location>
    </subcellularLocation>
</comment>
<evidence type="ECO:0000313" key="6">
    <source>
        <dbReference type="Proteomes" id="UP000019148"/>
    </source>
</evidence>
<proteinExistence type="predicted"/>
<dbReference type="PANTHER" id="PTHR30222:SF17">
    <property type="entry name" value="SPERMIDINE_PUTRESCINE-BINDING PERIPLASMIC PROTEIN"/>
    <property type="match status" value="1"/>
</dbReference>
<gene>
    <name evidence="5" type="ORF">BDCR2A_00783</name>
</gene>
<keyword evidence="3" id="KW-0732">Signal</keyword>
<evidence type="ECO:0000256" key="3">
    <source>
        <dbReference type="ARBA" id="ARBA00022729"/>
    </source>
</evidence>
<dbReference type="GO" id="GO:0019808">
    <property type="term" value="F:polyamine binding"/>
    <property type="evidence" value="ECO:0007669"/>
    <property type="project" value="InterPro"/>
</dbReference>
<dbReference type="PATRIC" id="fig|1432657.3.peg.771"/>
<dbReference type="Gene3D" id="3.40.190.10">
    <property type="entry name" value="Periplasmic binding protein-like II"/>
    <property type="match status" value="1"/>
</dbReference>
<organism evidence="5 6">
    <name type="scientific">Borrelia duttonii CR2A</name>
    <dbReference type="NCBI Taxonomy" id="1432657"/>
    <lineage>
        <taxon>Bacteria</taxon>
        <taxon>Pseudomonadati</taxon>
        <taxon>Spirochaetota</taxon>
        <taxon>Spirochaetia</taxon>
        <taxon>Spirochaetales</taxon>
        <taxon>Borreliaceae</taxon>
        <taxon>Borrelia</taxon>
    </lineage>
</organism>
<dbReference type="EMBL" id="AZIT01000001">
    <property type="protein sequence ID" value="ETZ18810.1"/>
    <property type="molecule type" value="Genomic_DNA"/>
</dbReference>
<dbReference type="AlphaFoldDB" id="W6TJ36"/>
<evidence type="ECO:0000313" key="5">
    <source>
        <dbReference type="EMBL" id="ETZ18810.1"/>
    </source>
</evidence>
<evidence type="ECO:0000256" key="1">
    <source>
        <dbReference type="ARBA" id="ARBA00004418"/>
    </source>
</evidence>
<dbReference type="PRINTS" id="PR00909">
    <property type="entry name" value="SPERMDNBNDNG"/>
</dbReference>
<evidence type="ECO:0000256" key="2">
    <source>
        <dbReference type="ARBA" id="ARBA00022448"/>
    </source>
</evidence>
<reference evidence="5 6" key="1">
    <citation type="submission" date="2013-12" db="EMBL/GenBank/DDBJ databases">
        <title>Comparative genomics of relapsing fever spirochetes.</title>
        <authorList>
            <person name="Schwan T.G."/>
            <person name="Raffel S.J."/>
            <person name="Porcella S.F."/>
        </authorList>
    </citation>
    <scope>NUCLEOTIDE SEQUENCE [LARGE SCALE GENOMIC DNA]</scope>
    <source>
        <strain evidence="5 6">CR2A</strain>
    </source>
</reference>
<keyword evidence="2" id="KW-0813">Transport</keyword>